<dbReference type="InterPro" id="IPR050814">
    <property type="entry name" value="Myo-inositol_Transporter"/>
</dbReference>
<reference evidence="18" key="1">
    <citation type="submission" date="2021-01" db="EMBL/GenBank/DDBJ databases">
        <authorList>
            <person name="Corre E."/>
            <person name="Pelletier E."/>
            <person name="Niang G."/>
            <person name="Scheremetjew M."/>
            <person name="Finn R."/>
            <person name="Kale V."/>
            <person name="Holt S."/>
            <person name="Cochrane G."/>
            <person name="Meng A."/>
            <person name="Brown T."/>
            <person name="Cohen L."/>
        </authorList>
    </citation>
    <scope>NUCLEOTIDE SEQUENCE</scope>
    <source>
        <strain evidence="18">Isolate 1302-5</strain>
    </source>
</reference>
<feature type="transmembrane region" description="Helical" evidence="16">
    <location>
        <begin position="347"/>
        <end position="369"/>
    </location>
</feature>
<feature type="transmembrane region" description="Helical" evidence="16">
    <location>
        <begin position="223"/>
        <end position="241"/>
    </location>
</feature>
<evidence type="ECO:0000259" key="17">
    <source>
        <dbReference type="PROSITE" id="PS50850"/>
    </source>
</evidence>
<accession>A0A7S4J3H1</accession>
<comment type="similarity">
    <text evidence="2">Belongs to the major facilitator superfamily. Sugar transporter (TC 2.A.1.1) family.</text>
</comment>
<gene>
    <name evidence="18" type="ORF">OAUR00152_LOCUS20750</name>
</gene>
<dbReference type="Pfam" id="PF00083">
    <property type="entry name" value="Sugar_tr"/>
    <property type="match status" value="2"/>
</dbReference>
<dbReference type="GO" id="GO:0016324">
    <property type="term" value="C:apical plasma membrane"/>
    <property type="evidence" value="ECO:0007669"/>
    <property type="project" value="TreeGrafter"/>
</dbReference>
<comment type="catalytic activity">
    <reaction evidence="11">
        <text>D-mannose(out) = D-mannose(in)</text>
        <dbReference type="Rhea" id="RHEA:78391"/>
        <dbReference type="ChEBI" id="CHEBI:4208"/>
    </reaction>
    <physiologicalReaction direction="left-to-right" evidence="11">
        <dbReference type="Rhea" id="RHEA:78392"/>
    </physiologicalReaction>
</comment>
<dbReference type="GO" id="GO:0005366">
    <property type="term" value="F:myo-inositol:proton symporter activity"/>
    <property type="evidence" value="ECO:0007669"/>
    <property type="project" value="TreeGrafter"/>
</dbReference>
<dbReference type="PROSITE" id="PS00216">
    <property type="entry name" value="SUGAR_TRANSPORT_1"/>
    <property type="match status" value="1"/>
</dbReference>
<evidence type="ECO:0000256" key="12">
    <source>
        <dbReference type="ARBA" id="ARBA00044668"/>
    </source>
</evidence>
<proteinExistence type="inferred from homology"/>
<dbReference type="PRINTS" id="PR00171">
    <property type="entry name" value="SUGRTRNSPORT"/>
</dbReference>
<evidence type="ECO:0000256" key="14">
    <source>
        <dbReference type="ARBA" id="ARBA00044780"/>
    </source>
</evidence>
<feature type="transmembrane region" description="Helical" evidence="16">
    <location>
        <begin position="381"/>
        <end position="400"/>
    </location>
</feature>
<feature type="compositionally biased region" description="Acidic residues" evidence="15">
    <location>
        <begin position="67"/>
        <end position="76"/>
    </location>
</feature>
<dbReference type="PANTHER" id="PTHR48020:SF12">
    <property type="entry name" value="PROTON MYO-INOSITOL COTRANSPORTER"/>
    <property type="match status" value="1"/>
</dbReference>
<dbReference type="SUPFAM" id="SSF103473">
    <property type="entry name" value="MFS general substrate transporter"/>
    <property type="match status" value="1"/>
</dbReference>
<dbReference type="PANTHER" id="PTHR48020">
    <property type="entry name" value="PROTON MYO-INOSITOL COTRANSPORTER"/>
    <property type="match status" value="1"/>
</dbReference>
<evidence type="ECO:0000256" key="1">
    <source>
        <dbReference type="ARBA" id="ARBA00004141"/>
    </source>
</evidence>
<feature type="domain" description="Major facilitator superfamily (MFS) profile" evidence="17">
    <location>
        <begin position="223"/>
        <end position="763"/>
    </location>
</feature>
<evidence type="ECO:0000256" key="3">
    <source>
        <dbReference type="ARBA" id="ARBA00011738"/>
    </source>
</evidence>
<feature type="transmembrane region" description="Helical" evidence="16">
    <location>
        <begin position="290"/>
        <end position="308"/>
    </location>
</feature>
<feature type="transmembrane region" description="Helical" evidence="16">
    <location>
        <begin position="564"/>
        <end position="587"/>
    </location>
</feature>
<comment type="subcellular location">
    <subcellularLocation>
        <location evidence="1">Membrane</location>
        <topology evidence="1">Multi-pass membrane protein</topology>
    </subcellularLocation>
</comment>
<feature type="transmembrane region" description="Helical" evidence="16">
    <location>
        <begin position="534"/>
        <end position="557"/>
    </location>
</feature>
<dbReference type="InterPro" id="IPR005828">
    <property type="entry name" value="MFS_sugar_transport-like"/>
</dbReference>
<evidence type="ECO:0000256" key="11">
    <source>
        <dbReference type="ARBA" id="ARBA00044662"/>
    </source>
</evidence>
<evidence type="ECO:0000256" key="4">
    <source>
        <dbReference type="ARBA" id="ARBA00022448"/>
    </source>
</evidence>
<keyword evidence="5 16" id="KW-0812">Transmembrane</keyword>
<feature type="transmembrane region" description="Helical" evidence="16">
    <location>
        <begin position="314"/>
        <end position="335"/>
    </location>
</feature>
<feature type="region of interest" description="Disordered" evidence="15">
    <location>
        <begin position="455"/>
        <end position="474"/>
    </location>
</feature>
<dbReference type="Gene3D" id="1.20.1250.20">
    <property type="entry name" value="MFS general substrate transporter like domains"/>
    <property type="match status" value="3"/>
</dbReference>
<evidence type="ECO:0000256" key="10">
    <source>
        <dbReference type="ARBA" id="ARBA00044656"/>
    </source>
</evidence>
<feature type="compositionally biased region" description="Gly residues" evidence="15">
    <location>
        <begin position="462"/>
        <end position="472"/>
    </location>
</feature>
<dbReference type="PROSITE" id="PS50850">
    <property type="entry name" value="MFS"/>
    <property type="match status" value="1"/>
</dbReference>
<evidence type="ECO:0000256" key="6">
    <source>
        <dbReference type="ARBA" id="ARBA00022989"/>
    </source>
</evidence>
<dbReference type="InterPro" id="IPR005829">
    <property type="entry name" value="Sugar_transporter_CS"/>
</dbReference>
<evidence type="ECO:0000256" key="7">
    <source>
        <dbReference type="ARBA" id="ARBA00023136"/>
    </source>
</evidence>
<feature type="compositionally biased region" description="Low complexity" evidence="15">
    <location>
        <begin position="42"/>
        <end position="58"/>
    </location>
</feature>
<comment type="catalytic activity">
    <reaction evidence="12">
        <text>D-glucosamine(out) = D-glucosamine(in)</text>
        <dbReference type="Rhea" id="RHEA:78423"/>
        <dbReference type="ChEBI" id="CHEBI:58723"/>
    </reaction>
    <physiologicalReaction direction="left-to-right" evidence="12">
        <dbReference type="Rhea" id="RHEA:78424"/>
    </physiologicalReaction>
</comment>
<dbReference type="InterPro" id="IPR036259">
    <property type="entry name" value="MFS_trans_sf"/>
</dbReference>
<name>A0A7S4J3H1_9STRA</name>
<dbReference type="EMBL" id="HBKQ01030488">
    <property type="protein sequence ID" value="CAE2249868.1"/>
    <property type="molecule type" value="Transcribed_RNA"/>
</dbReference>
<feature type="transmembrane region" description="Helical" evidence="16">
    <location>
        <begin position="741"/>
        <end position="759"/>
    </location>
</feature>
<protein>
    <recommendedName>
        <fullName evidence="14">Hexose transporter 1</fullName>
    </recommendedName>
</protein>
<comment type="catalytic activity">
    <reaction evidence="8">
        <text>D-galactose(in) = D-galactose(out)</text>
        <dbReference type="Rhea" id="RHEA:34915"/>
        <dbReference type="ChEBI" id="CHEBI:4139"/>
    </reaction>
    <physiologicalReaction direction="right-to-left" evidence="8">
        <dbReference type="Rhea" id="RHEA:34917"/>
    </physiologicalReaction>
</comment>
<sequence>MSGWHRLSATVDDDGDETNSGGSGSTGGVEMRSGSSVGSGGFVVVQDEAARPADAPAESLRAGEAIGDQDDDDDDEFGGRNLGRLASRLTADSGDEPPSEALAGGSLTGSVRSLGGEDSLDNARLRAAAASIPGIMASRDEGDGFLAERTGLFDDEDDGECGGMDEDEFGNEHHEEDEEGQEMVALGSSKHSARAFGGKMSEWAAEGQRRVRSVEVDQRMRRLTAVAAIGGFLFGYDTGVISGAMLPIKRTFDLSPSQEEAVVSSTILAAFVFSLIGGSINHTFGRRKSALFAAAVFSVGSVVLAAAWDYNSLLAGRVIVGVGIGVASLTTPVYIAEVAKPSMRGTLVTVNALLVCVGQFVAGMCDGFFDEIAARSGGWRYMLGLACVPSLGMFSGFLELPESPRWLLTKGRSGEALDILRSIRDTDHGASEELVEIMDALPSATAMTDSGHVSLSSAESGSLGGGVTGGRGRSARSREKHFCRRVWDMLSDPPTRRALRLGCGIMALQQFSGINTVMYYAASIYEMSEFDEITSIWLSGFTALAQVIGIALSIFLVERVGRRALVLTSLFMVTLSLFGLGTSFFLARISSLPVSSSHGLCRSQPAIVWSGITSYCYDCTRIESCGFCSGACVEGNKYGPLDPAMCPPSGEEASSEPDWVFDTCQNKYGWMSVFFMVLYLLSFGIGMGGLPWTINSEIYPLQHRSLAVSFSTATNWMGNLIVSATFLTISSEAVLTTYGAFWLYGAISLLGLFWMYCSLPETKGLSLEEIEDLFRRPRDDPTDSLGHNTEQKNLMAQLAAHT</sequence>
<comment type="catalytic activity">
    <reaction evidence="9">
        <text>D-glucose(out) = D-glucose(in)</text>
        <dbReference type="Rhea" id="RHEA:60376"/>
        <dbReference type="ChEBI" id="CHEBI:4167"/>
    </reaction>
    <physiologicalReaction direction="left-to-right" evidence="9">
        <dbReference type="Rhea" id="RHEA:60377"/>
    </physiologicalReaction>
</comment>
<evidence type="ECO:0000256" key="5">
    <source>
        <dbReference type="ARBA" id="ARBA00022692"/>
    </source>
</evidence>
<feature type="transmembrane region" description="Helical" evidence="16">
    <location>
        <begin position="498"/>
        <end position="522"/>
    </location>
</feature>
<dbReference type="InterPro" id="IPR020846">
    <property type="entry name" value="MFS_dom"/>
</dbReference>
<organism evidence="18">
    <name type="scientific">Odontella aurita</name>
    <dbReference type="NCBI Taxonomy" id="265563"/>
    <lineage>
        <taxon>Eukaryota</taxon>
        <taxon>Sar</taxon>
        <taxon>Stramenopiles</taxon>
        <taxon>Ochrophyta</taxon>
        <taxon>Bacillariophyta</taxon>
        <taxon>Mediophyceae</taxon>
        <taxon>Biddulphiophycidae</taxon>
        <taxon>Eupodiscales</taxon>
        <taxon>Odontellaceae</taxon>
        <taxon>Odontella</taxon>
    </lineage>
</organism>
<feature type="transmembrane region" description="Helical" evidence="16">
    <location>
        <begin position="706"/>
        <end position="729"/>
    </location>
</feature>
<feature type="region of interest" description="Disordered" evidence="15">
    <location>
        <begin position="1"/>
        <end position="115"/>
    </location>
</feature>
<comment type="subunit">
    <text evidence="3">Homodimer.</text>
</comment>
<comment type="catalytic activity">
    <reaction evidence="13">
        <text>D-fructose(out) = D-fructose(in)</text>
        <dbReference type="Rhea" id="RHEA:60372"/>
        <dbReference type="ChEBI" id="CHEBI:37721"/>
    </reaction>
    <physiologicalReaction direction="left-to-right" evidence="13">
        <dbReference type="Rhea" id="RHEA:60373"/>
    </physiologicalReaction>
</comment>
<feature type="transmembrane region" description="Helical" evidence="16">
    <location>
        <begin position="261"/>
        <end position="278"/>
    </location>
</feature>
<evidence type="ECO:0000256" key="9">
    <source>
        <dbReference type="ARBA" id="ARBA00044648"/>
    </source>
</evidence>
<dbReference type="PROSITE" id="PS00217">
    <property type="entry name" value="SUGAR_TRANSPORT_2"/>
    <property type="match status" value="1"/>
</dbReference>
<evidence type="ECO:0000313" key="18">
    <source>
        <dbReference type="EMBL" id="CAE2249868.1"/>
    </source>
</evidence>
<evidence type="ECO:0000256" key="13">
    <source>
        <dbReference type="ARBA" id="ARBA00044710"/>
    </source>
</evidence>
<evidence type="ECO:0000256" key="15">
    <source>
        <dbReference type="SAM" id="MobiDB-lite"/>
    </source>
</evidence>
<evidence type="ECO:0000256" key="8">
    <source>
        <dbReference type="ARBA" id="ARBA00044637"/>
    </source>
</evidence>
<comment type="catalytic activity">
    <reaction evidence="10">
        <text>D-xylose(out) = D-xylose(in)</text>
        <dbReference type="Rhea" id="RHEA:78427"/>
        <dbReference type="ChEBI" id="CHEBI:53455"/>
    </reaction>
    <physiologicalReaction direction="left-to-right" evidence="10">
        <dbReference type="Rhea" id="RHEA:78428"/>
    </physiologicalReaction>
</comment>
<dbReference type="AlphaFoldDB" id="A0A7S4J3H1"/>
<evidence type="ECO:0000256" key="2">
    <source>
        <dbReference type="ARBA" id="ARBA00010992"/>
    </source>
</evidence>
<keyword evidence="7 16" id="KW-0472">Membrane</keyword>
<feature type="transmembrane region" description="Helical" evidence="16">
    <location>
        <begin position="668"/>
        <end position="694"/>
    </location>
</feature>
<keyword evidence="6 16" id="KW-1133">Transmembrane helix</keyword>
<keyword evidence="4" id="KW-0813">Transport</keyword>
<dbReference type="InterPro" id="IPR003663">
    <property type="entry name" value="Sugar/inositol_transpt"/>
</dbReference>
<evidence type="ECO:0000256" key="16">
    <source>
        <dbReference type="SAM" id="Phobius"/>
    </source>
</evidence>